<keyword evidence="1 3" id="KW-0853">WD repeat</keyword>
<evidence type="ECO:0000313" key="6">
    <source>
        <dbReference type="Proteomes" id="UP000279236"/>
    </source>
</evidence>
<evidence type="ECO:0000256" key="4">
    <source>
        <dbReference type="SAM" id="MobiDB-lite"/>
    </source>
</evidence>
<dbReference type="RefSeq" id="XP_028477471.1">
    <property type="nucleotide sequence ID" value="XM_028622579.1"/>
</dbReference>
<dbReference type="SMART" id="SM00667">
    <property type="entry name" value="LisH"/>
    <property type="match status" value="1"/>
</dbReference>
<evidence type="ECO:0000256" key="1">
    <source>
        <dbReference type="ARBA" id="ARBA00022574"/>
    </source>
</evidence>
<feature type="repeat" description="WD" evidence="3">
    <location>
        <begin position="390"/>
        <end position="430"/>
    </location>
</feature>
<dbReference type="Pfam" id="PF00400">
    <property type="entry name" value="WD40"/>
    <property type="match status" value="5"/>
</dbReference>
<feature type="region of interest" description="Disordered" evidence="4">
    <location>
        <begin position="1"/>
        <end position="51"/>
    </location>
</feature>
<feature type="compositionally biased region" description="Acidic residues" evidence="4">
    <location>
        <begin position="683"/>
        <end position="697"/>
    </location>
</feature>
<proteinExistence type="predicted"/>
<dbReference type="InterPro" id="IPR015943">
    <property type="entry name" value="WD40/YVTN_repeat-like_dom_sf"/>
</dbReference>
<keyword evidence="6" id="KW-1185">Reference proteome</keyword>
<dbReference type="PROSITE" id="PS50896">
    <property type="entry name" value="LISH"/>
    <property type="match status" value="1"/>
</dbReference>
<comment type="caution">
    <text evidence="5">The sequence shown here is derived from an EMBL/GenBank/DDBJ whole genome shotgun (WGS) entry which is preliminary data.</text>
</comment>
<dbReference type="STRING" id="105984.A0A427XXD4"/>
<dbReference type="AlphaFoldDB" id="A0A427XXD4"/>
<dbReference type="EMBL" id="RSCE01000004">
    <property type="protein sequence ID" value="RSH83519.1"/>
    <property type="molecule type" value="Genomic_DNA"/>
</dbReference>
<dbReference type="PANTHER" id="PTHR22838">
    <property type="entry name" value="WD REPEAT PROTEIN 26-RELATED"/>
    <property type="match status" value="1"/>
</dbReference>
<feature type="region of interest" description="Disordered" evidence="4">
    <location>
        <begin position="675"/>
        <end position="697"/>
    </location>
</feature>
<dbReference type="OrthoDB" id="972532at2759"/>
<dbReference type="Gene3D" id="2.130.10.10">
    <property type="entry name" value="YVTN repeat-like/Quinoprotein amine dehydrogenase"/>
    <property type="match status" value="1"/>
</dbReference>
<organism evidence="5 6">
    <name type="scientific">Apiotrichum porosum</name>
    <dbReference type="NCBI Taxonomy" id="105984"/>
    <lineage>
        <taxon>Eukaryota</taxon>
        <taxon>Fungi</taxon>
        <taxon>Dikarya</taxon>
        <taxon>Basidiomycota</taxon>
        <taxon>Agaricomycotina</taxon>
        <taxon>Tremellomycetes</taxon>
        <taxon>Trichosporonales</taxon>
        <taxon>Trichosporonaceae</taxon>
        <taxon>Apiotrichum</taxon>
    </lineage>
</organism>
<protein>
    <submittedName>
        <fullName evidence="5">Uncharacterized protein</fullName>
    </submittedName>
</protein>
<dbReference type="GO" id="GO:0034657">
    <property type="term" value="C:GID complex"/>
    <property type="evidence" value="ECO:0007669"/>
    <property type="project" value="TreeGrafter"/>
</dbReference>
<evidence type="ECO:0000256" key="2">
    <source>
        <dbReference type="ARBA" id="ARBA00022737"/>
    </source>
</evidence>
<feature type="compositionally biased region" description="Low complexity" evidence="4">
    <location>
        <begin position="17"/>
        <end position="37"/>
    </location>
</feature>
<dbReference type="Proteomes" id="UP000279236">
    <property type="component" value="Unassembled WGS sequence"/>
</dbReference>
<dbReference type="SMART" id="SM00320">
    <property type="entry name" value="WD40"/>
    <property type="match status" value="6"/>
</dbReference>
<dbReference type="Pfam" id="PF23627">
    <property type="entry name" value="LisH_WDR26"/>
    <property type="match status" value="1"/>
</dbReference>
<dbReference type="GeneID" id="39591749"/>
<evidence type="ECO:0000313" key="5">
    <source>
        <dbReference type="EMBL" id="RSH83519.1"/>
    </source>
</evidence>
<accession>A0A427XXD4</accession>
<dbReference type="PANTHER" id="PTHR22838:SF0">
    <property type="entry name" value="WD REPEAT-CONTAINING PROTEIN 26"/>
    <property type="match status" value="1"/>
</dbReference>
<sequence>MTAADPLPEQHTMGAPTTSNGAASNGAATAAATGSTSPQNGPHSLPPTVLDQIRPYQPAGSLMYMDDKDWQPDHDMDVPMDHMDTDDDTDNVRARPPARKQAFGKRMPVDREEVVRLMLQGLQDIGYHQAADVLAKESGFTLASRAALDFQAAVLGGRWSEAISLLSDLGITSRPLTKVASSRSSIASGLTTKEADVNPAEHAKFLIAQQKYLEYLESGQQKKALAVLRNELASSATDKDSLHDLSGYMMCLDREDLYERAKWDGAAGISRRQLLERLQEHISPKVMVPQRRLATLLDQARQQQQQSCLYHDDSDPVSLYTDHQCASGSFPSVTTHVLADHTDEVWRIEWSPNGNLLASASKDKSAVIWQLKTPSEGNGKQYSIVPLHHLKGHAGAVDALAWSPDGLTLVTASLMRVYVWDVKTGNQKNSHLDSSPHTDTISSIQWMPNGEQFVVTSCDCHVVFYSRSGSVMNKWSISNLQIIDFVITPDSTRIVAAFTWLRRVASHNKLKPSISVRPNPSDERGTDDMAYGNMEHGVAVIRIADRDIVDYVSDIQCSDVTSLKLSHDGKRVLVSCAPDELQLFALEPHLHVVRKYVGHVQSRFLIRSSFGATKDRFVLSGSEDGHVYVWQSNAATPLEVLSGHRDTVNAVAWNPVSSRKLFASCSDDTQIRIWQPPLHGTAGEDEDEDGEGEGMEL</sequence>
<dbReference type="InterPro" id="IPR036322">
    <property type="entry name" value="WD40_repeat_dom_sf"/>
</dbReference>
<feature type="region of interest" description="Disordered" evidence="4">
    <location>
        <begin position="84"/>
        <end position="107"/>
    </location>
</feature>
<dbReference type="GO" id="GO:0043161">
    <property type="term" value="P:proteasome-mediated ubiquitin-dependent protein catabolic process"/>
    <property type="evidence" value="ECO:0007669"/>
    <property type="project" value="TreeGrafter"/>
</dbReference>
<dbReference type="SUPFAM" id="SSF50978">
    <property type="entry name" value="WD40 repeat-like"/>
    <property type="match status" value="1"/>
</dbReference>
<evidence type="ECO:0000256" key="3">
    <source>
        <dbReference type="PROSITE-ProRule" id="PRU00221"/>
    </source>
</evidence>
<reference evidence="5 6" key="1">
    <citation type="submission" date="2018-11" db="EMBL/GenBank/DDBJ databases">
        <title>Genome sequence of Apiotrichum porosum DSM 27194.</title>
        <authorList>
            <person name="Aliyu H."/>
            <person name="Gorte O."/>
            <person name="Ochsenreither K."/>
        </authorList>
    </citation>
    <scope>NUCLEOTIDE SEQUENCE [LARGE SCALE GENOMIC DNA]</scope>
    <source>
        <strain evidence="5 6">DSM 27194</strain>
    </source>
</reference>
<feature type="repeat" description="WD" evidence="3">
    <location>
        <begin position="641"/>
        <end position="675"/>
    </location>
</feature>
<dbReference type="InterPro" id="IPR051350">
    <property type="entry name" value="WD_repeat-ST_regulator"/>
</dbReference>
<feature type="repeat" description="WD" evidence="3">
    <location>
        <begin position="338"/>
        <end position="373"/>
    </location>
</feature>
<dbReference type="PROSITE" id="PS50082">
    <property type="entry name" value="WD_REPEATS_2"/>
    <property type="match status" value="3"/>
</dbReference>
<dbReference type="InterPro" id="IPR001680">
    <property type="entry name" value="WD40_rpt"/>
</dbReference>
<gene>
    <name evidence="5" type="ORF">EHS24_007206</name>
</gene>
<keyword evidence="2" id="KW-0677">Repeat</keyword>
<dbReference type="PROSITE" id="PS50294">
    <property type="entry name" value="WD_REPEATS_REGION"/>
    <property type="match status" value="2"/>
</dbReference>
<dbReference type="InterPro" id="IPR006594">
    <property type="entry name" value="LisH"/>
</dbReference>
<name>A0A427XXD4_9TREE</name>